<gene>
    <name evidence="5" type="ORF">Naga_100059g11</name>
</gene>
<dbReference type="EMBL" id="AZIL01000427">
    <property type="protein sequence ID" value="EWM27647.1"/>
    <property type="molecule type" value="Genomic_DNA"/>
</dbReference>
<keyword evidence="3" id="KW-0812">Transmembrane</keyword>
<organism evidence="5 6">
    <name type="scientific">Nannochloropsis gaditana</name>
    <dbReference type="NCBI Taxonomy" id="72520"/>
    <lineage>
        <taxon>Eukaryota</taxon>
        <taxon>Sar</taxon>
        <taxon>Stramenopiles</taxon>
        <taxon>Ochrophyta</taxon>
        <taxon>Eustigmatophyceae</taxon>
        <taxon>Eustigmatales</taxon>
        <taxon>Monodopsidaceae</taxon>
        <taxon>Nannochloropsis</taxon>
    </lineage>
</organism>
<reference evidence="5 6" key="1">
    <citation type="journal article" date="2014" name="Mol. Plant">
        <title>Chromosome Scale Genome Assembly and Transcriptome Profiling of Nannochloropsis gaditana in Nitrogen Depletion.</title>
        <authorList>
            <person name="Corteggiani Carpinelli E."/>
            <person name="Telatin A."/>
            <person name="Vitulo N."/>
            <person name="Forcato C."/>
            <person name="D'Angelo M."/>
            <person name="Schiavon R."/>
            <person name="Vezzi A."/>
            <person name="Giacometti G.M."/>
            <person name="Morosinotto T."/>
            <person name="Valle G."/>
        </authorList>
    </citation>
    <scope>NUCLEOTIDE SEQUENCE [LARGE SCALE GENOMIC DNA]</scope>
    <source>
        <strain evidence="5 6">B-31</strain>
    </source>
</reference>
<proteinExistence type="predicted"/>
<comment type="subcellular location">
    <subcellularLocation>
        <location evidence="1">Membrane</location>
    </subcellularLocation>
</comment>
<sequence length="399" mass="44936">MPGRARGLAPSCGVHASIPCTYMNLNTNGRFSLYCANLSPNFLDSILQFKRGLSGDLNTDTKREADGSIKWTGSKQRVALTMQNNAHQRVSLSHSFLKRMKKNQTTVCGRFLVMLLSFVAASSDPEIKRTSAPILLLDLNLPSITPDEYLESFWHDTSFYENFLKESGDRDVSIQPWSPAQPSTHSVAHHKMTHRTRTIVTKHPVKAKMPGIPSHVRSTKTQVLSEEKINRNGSVIIRVHETNEVEGVPFADRFLVAVVWTATWTDHTSEEERKFNPKTVRLTVHQHVIFRQSFLLEKMVERDSRKETLDTVKLWSTLVHQQVMASEGAPSSTPLQGGDEGQEAKARRDHECILMAVTRKVLVTGAAAVFILLVGKTAFYLPDELARLARCRRQKPKNQ</sequence>
<dbReference type="PROSITE" id="PS51778">
    <property type="entry name" value="VAST"/>
    <property type="match status" value="1"/>
</dbReference>
<dbReference type="GO" id="GO:0016020">
    <property type="term" value="C:membrane"/>
    <property type="evidence" value="ECO:0007669"/>
    <property type="project" value="UniProtKB-SubCell"/>
</dbReference>
<protein>
    <recommendedName>
        <fullName evidence="4">VASt domain-containing protein</fullName>
    </recommendedName>
</protein>
<evidence type="ECO:0000313" key="5">
    <source>
        <dbReference type="EMBL" id="EWM27647.1"/>
    </source>
</evidence>
<evidence type="ECO:0000256" key="3">
    <source>
        <dbReference type="SAM" id="Phobius"/>
    </source>
</evidence>
<keyword evidence="6" id="KW-1185">Reference proteome</keyword>
<dbReference type="AlphaFoldDB" id="W7TNM2"/>
<comment type="caution">
    <text evidence="5">The sequence shown here is derived from an EMBL/GenBank/DDBJ whole genome shotgun (WGS) entry which is preliminary data.</text>
</comment>
<feature type="transmembrane region" description="Helical" evidence="3">
    <location>
        <begin position="361"/>
        <end position="382"/>
    </location>
</feature>
<feature type="domain" description="VASt" evidence="4">
    <location>
        <begin position="132"/>
        <end position="327"/>
    </location>
</feature>
<evidence type="ECO:0000256" key="1">
    <source>
        <dbReference type="ARBA" id="ARBA00004370"/>
    </source>
</evidence>
<dbReference type="InterPro" id="IPR031968">
    <property type="entry name" value="VASt"/>
</dbReference>
<evidence type="ECO:0000256" key="2">
    <source>
        <dbReference type="ARBA" id="ARBA00023136"/>
    </source>
</evidence>
<keyword evidence="3" id="KW-1133">Transmembrane helix</keyword>
<keyword evidence="2 3" id="KW-0472">Membrane</keyword>
<dbReference type="OrthoDB" id="10293486at2759"/>
<dbReference type="Pfam" id="PF16016">
    <property type="entry name" value="VASt"/>
    <property type="match status" value="1"/>
</dbReference>
<accession>W7TNM2</accession>
<evidence type="ECO:0000259" key="4">
    <source>
        <dbReference type="PROSITE" id="PS51778"/>
    </source>
</evidence>
<dbReference type="PANTHER" id="PTHR47666">
    <property type="entry name" value="PROTEIN VASCULAR ASSOCIATED DEATH 1, CHLOROPLASTIC"/>
    <property type="match status" value="1"/>
</dbReference>
<name>W7TNM2_9STRA</name>
<dbReference type="Proteomes" id="UP000019335">
    <property type="component" value="Chromosome 6"/>
</dbReference>
<dbReference type="PANTHER" id="PTHR47666:SF1">
    <property type="entry name" value="PROTEIN VASCULAR ASSOCIATED DEATH 1, CHLOROPLASTIC"/>
    <property type="match status" value="1"/>
</dbReference>
<evidence type="ECO:0000313" key="6">
    <source>
        <dbReference type="Proteomes" id="UP000019335"/>
    </source>
</evidence>